<dbReference type="PIRSF" id="PIRSF018072">
    <property type="entry name" value="UCP018072"/>
    <property type="match status" value="1"/>
</dbReference>
<dbReference type="AlphaFoldDB" id="A0A3M8D8F4"/>
<dbReference type="CDD" id="cd03441">
    <property type="entry name" value="R_hydratase_like"/>
    <property type="match status" value="1"/>
</dbReference>
<proteinExistence type="predicted"/>
<evidence type="ECO:0000313" key="2">
    <source>
        <dbReference type="EMBL" id="RNB83647.1"/>
    </source>
</evidence>
<dbReference type="Pfam" id="PF13452">
    <property type="entry name" value="FAS1_DH_region"/>
    <property type="match status" value="1"/>
</dbReference>
<evidence type="ECO:0000313" key="3">
    <source>
        <dbReference type="Proteomes" id="UP000269573"/>
    </source>
</evidence>
<accession>A0A3M8D8F4</accession>
<name>A0A3M8D8F4_9BACL</name>
<evidence type="ECO:0000259" key="1">
    <source>
        <dbReference type="Pfam" id="PF13452"/>
    </source>
</evidence>
<feature type="domain" description="FAS1-like dehydratase" evidence="1">
    <location>
        <begin position="7"/>
        <end position="133"/>
    </location>
</feature>
<dbReference type="Proteomes" id="UP000269573">
    <property type="component" value="Unassembled WGS sequence"/>
</dbReference>
<keyword evidence="3" id="KW-1185">Reference proteome</keyword>
<reference evidence="2 3" key="1">
    <citation type="submission" date="2018-10" db="EMBL/GenBank/DDBJ databases">
        <title>Phylogenomics of Brevibacillus.</title>
        <authorList>
            <person name="Dunlap C."/>
        </authorList>
    </citation>
    <scope>NUCLEOTIDE SEQUENCE [LARGE SCALE GENOMIC DNA]</scope>
    <source>
        <strain evidence="2 3">JCM 15774</strain>
    </source>
</reference>
<dbReference type="RefSeq" id="WP_122924173.1">
    <property type="nucleotide sequence ID" value="NZ_RHHU01000010.1"/>
</dbReference>
<dbReference type="InterPro" id="IPR039569">
    <property type="entry name" value="FAS1-like_DH_region"/>
</dbReference>
<dbReference type="Gene3D" id="3.10.129.10">
    <property type="entry name" value="Hotdog Thioesterase"/>
    <property type="match status" value="1"/>
</dbReference>
<comment type="caution">
    <text evidence="2">The sequence shown here is derived from an EMBL/GenBank/DDBJ whole genome shotgun (WGS) entry which is preliminary data.</text>
</comment>
<organism evidence="2 3">
    <name type="scientific">Brevibacillus nitrificans</name>
    <dbReference type="NCBI Taxonomy" id="651560"/>
    <lineage>
        <taxon>Bacteria</taxon>
        <taxon>Bacillati</taxon>
        <taxon>Bacillota</taxon>
        <taxon>Bacilli</taxon>
        <taxon>Bacillales</taxon>
        <taxon>Paenibacillaceae</taxon>
        <taxon>Brevibacillus</taxon>
    </lineage>
</organism>
<dbReference type="EMBL" id="RHHU01000010">
    <property type="protein sequence ID" value="RNB83647.1"/>
    <property type="molecule type" value="Genomic_DNA"/>
</dbReference>
<dbReference type="SUPFAM" id="SSF54637">
    <property type="entry name" value="Thioesterase/thiol ester dehydrase-isomerase"/>
    <property type="match status" value="1"/>
</dbReference>
<dbReference type="InterPro" id="IPR029069">
    <property type="entry name" value="HotDog_dom_sf"/>
</dbReference>
<gene>
    <name evidence="2" type="ORF">EDM59_14010</name>
</gene>
<dbReference type="InterPro" id="IPR016709">
    <property type="entry name" value="HadA-like"/>
</dbReference>
<protein>
    <submittedName>
        <fullName evidence="2">MaoC family dehydratase</fullName>
    </submittedName>
</protein>
<sequence length="140" mass="15315">MVLDRSVIGSTSESKVVEIEKGAIRTFANAIGDPNPLYTDEEFAKKHGFASLVAPPTFPTTFRVPNPNLQIKAARVLHGEQEYSYVRPIVAGESLRCTSKVVDVYERAGKLGAMTFLVTEIRGEDLDGNLVFTGRSTIIL</sequence>